<dbReference type="AlphaFoldDB" id="A0A6J7FPS8"/>
<sequence length="258" mass="26673">MTDAPHGNPTQFAGKTVIVTGAAGGLGRAFAEGFAARGANIVVADMNEAGSAETVAIIEKAGGHAIAVATNVTAKQSTDALMDAALAAFGSIDVIINNAAMYATIKRAPFYELDPDEWDRVMAVNVKGAWLTAASAFPKMTQATGRIINIASATVFSGSPMWMHYVASKGAVIGMTRVMAREVGKTGVTVNAIAPGFTLTEASLSLMEDAETYGVSSRAIPRASQPQDMVGTAMFLASEDASYITGQTIVVDGGKQFI</sequence>
<accession>A0A6J7FPS8</accession>
<reference evidence="5" key="1">
    <citation type="submission" date="2020-05" db="EMBL/GenBank/DDBJ databases">
        <authorList>
            <person name="Chiriac C."/>
            <person name="Salcher M."/>
            <person name="Ghai R."/>
            <person name="Kavagutti S V."/>
        </authorList>
    </citation>
    <scope>NUCLEOTIDE SEQUENCE</scope>
</reference>
<dbReference type="InterPro" id="IPR020904">
    <property type="entry name" value="Sc_DH/Rdtase_CS"/>
</dbReference>
<evidence type="ECO:0000256" key="2">
    <source>
        <dbReference type="ARBA" id="ARBA00023002"/>
    </source>
</evidence>
<dbReference type="PANTHER" id="PTHR24321">
    <property type="entry name" value="DEHYDROGENASES, SHORT CHAIN"/>
    <property type="match status" value="1"/>
</dbReference>
<comment type="similarity">
    <text evidence="1">Belongs to the short-chain dehydrogenases/reductases (SDR) family.</text>
</comment>
<dbReference type="GO" id="GO:0016491">
    <property type="term" value="F:oxidoreductase activity"/>
    <property type="evidence" value="ECO:0007669"/>
    <property type="project" value="UniProtKB-KW"/>
</dbReference>
<dbReference type="Pfam" id="PF13561">
    <property type="entry name" value="adh_short_C2"/>
    <property type="match status" value="1"/>
</dbReference>
<feature type="domain" description="Ketoreductase" evidence="4">
    <location>
        <begin position="15"/>
        <end position="196"/>
    </location>
</feature>
<evidence type="ECO:0000256" key="1">
    <source>
        <dbReference type="ARBA" id="ARBA00006484"/>
    </source>
</evidence>
<dbReference type="PRINTS" id="PR00080">
    <property type="entry name" value="SDRFAMILY"/>
</dbReference>
<dbReference type="NCBIfam" id="NF005559">
    <property type="entry name" value="PRK07231.1"/>
    <property type="match status" value="1"/>
</dbReference>
<dbReference type="PRINTS" id="PR00081">
    <property type="entry name" value="GDHRDH"/>
</dbReference>
<dbReference type="EMBL" id="CAFBMB010000036">
    <property type="protein sequence ID" value="CAB4895395.1"/>
    <property type="molecule type" value="Genomic_DNA"/>
</dbReference>
<protein>
    <submittedName>
        <fullName evidence="5">Unannotated protein</fullName>
    </submittedName>
</protein>
<dbReference type="PANTHER" id="PTHR24321:SF8">
    <property type="entry name" value="ESTRADIOL 17-BETA-DEHYDROGENASE 8-RELATED"/>
    <property type="match status" value="1"/>
</dbReference>
<dbReference type="CDD" id="cd05233">
    <property type="entry name" value="SDR_c"/>
    <property type="match status" value="1"/>
</dbReference>
<gene>
    <name evidence="5" type="ORF">UFOPK3516_00657</name>
</gene>
<dbReference type="Gene3D" id="3.40.50.720">
    <property type="entry name" value="NAD(P)-binding Rossmann-like Domain"/>
    <property type="match status" value="1"/>
</dbReference>
<dbReference type="PROSITE" id="PS00061">
    <property type="entry name" value="ADH_SHORT"/>
    <property type="match status" value="1"/>
</dbReference>
<dbReference type="InterPro" id="IPR057326">
    <property type="entry name" value="KR_dom"/>
</dbReference>
<evidence type="ECO:0000256" key="3">
    <source>
        <dbReference type="ARBA" id="ARBA00023027"/>
    </source>
</evidence>
<dbReference type="SUPFAM" id="SSF51735">
    <property type="entry name" value="NAD(P)-binding Rossmann-fold domains"/>
    <property type="match status" value="1"/>
</dbReference>
<dbReference type="InterPro" id="IPR002347">
    <property type="entry name" value="SDR_fam"/>
</dbReference>
<dbReference type="InterPro" id="IPR036291">
    <property type="entry name" value="NAD(P)-bd_dom_sf"/>
</dbReference>
<proteinExistence type="inferred from homology"/>
<organism evidence="5">
    <name type="scientific">freshwater metagenome</name>
    <dbReference type="NCBI Taxonomy" id="449393"/>
    <lineage>
        <taxon>unclassified sequences</taxon>
        <taxon>metagenomes</taxon>
        <taxon>ecological metagenomes</taxon>
    </lineage>
</organism>
<dbReference type="FunFam" id="3.40.50.720:FF:000084">
    <property type="entry name" value="Short-chain dehydrogenase reductase"/>
    <property type="match status" value="1"/>
</dbReference>
<evidence type="ECO:0000313" key="5">
    <source>
        <dbReference type="EMBL" id="CAB4895395.1"/>
    </source>
</evidence>
<keyword evidence="3" id="KW-0520">NAD</keyword>
<name>A0A6J7FPS8_9ZZZZ</name>
<keyword evidence="2" id="KW-0560">Oxidoreductase</keyword>
<evidence type="ECO:0000259" key="4">
    <source>
        <dbReference type="SMART" id="SM00822"/>
    </source>
</evidence>
<dbReference type="SMART" id="SM00822">
    <property type="entry name" value="PKS_KR"/>
    <property type="match status" value="1"/>
</dbReference>